<dbReference type="EMBL" id="PGOL01000868">
    <property type="protein sequence ID" value="PKI63779.1"/>
    <property type="molecule type" value="Genomic_DNA"/>
</dbReference>
<gene>
    <name evidence="1" type="ORF">CRG98_015763</name>
</gene>
<proteinExistence type="predicted"/>
<organism evidence="1 2">
    <name type="scientific">Punica granatum</name>
    <name type="common">Pomegranate</name>
    <dbReference type="NCBI Taxonomy" id="22663"/>
    <lineage>
        <taxon>Eukaryota</taxon>
        <taxon>Viridiplantae</taxon>
        <taxon>Streptophyta</taxon>
        <taxon>Embryophyta</taxon>
        <taxon>Tracheophyta</taxon>
        <taxon>Spermatophyta</taxon>
        <taxon>Magnoliopsida</taxon>
        <taxon>eudicotyledons</taxon>
        <taxon>Gunneridae</taxon>
        <taxon>Pentapetalae</taxon>
        <taxon>rosids</taxon>
        <taxon>malvids</taxon>
        <taxon>Myrtales</taxon>
        <taxon>Lythraceae</taxon>
        <taxon>Punica</taxon>
    </lineage>
</organism>
<evidence type="ECO:0000313" key="1">
    <source>
        <dbReference type="EMBL" id="PKI63779.1"/>
    </source>
</evidence>
<dbReference type="Proteomes" id="UP000233551">
    <property type="component" value="Unassembled WGS sequence"/>
</dbReference>
<accession>A0A2I0K5G4</accession>
<comment type="caution">
    <text evidence="1">The sequence shown here is derived from an EMBL/GenBank/DDBJ whole genome shotgun (WGS) entry which is preliminary data.</text>
</comment>
<dbReference type="AlphaFoldDB" id="A0A2I0K5G4"/>
<protein>
    <submittedName>
        <fullName evidence="1">Uncharacterized protein</fullName>
    </submittedName>
</protein>
<name>A0A2I0K5G4_PUNGR</name>
<reference evidence="1 2" key="1">
    <citation type="submission" date="2017-11" db="EMBL/GenBank/DDBJ databases">
        <title>De-novo sequencing of pomegranate (Punica granatum L.) genome.</title>
        <authorList>
            <person name="Akparov Z."/>
            <person name="Amiraslanov A."/>
            <person name="Hajiyeva S."/>
            <person name="Abbasov M."/>
            <person name="Kaur K."/>
            <person name="Hamwieh A."/>
            <person name="Solovyev V."/>
            <person name="Salamov A."/>
            <person name="Braich B."/>
            <person name="Kosarev P."/>
            <person name="Mahmoud A."/>
            <person name="Hajiyev E."/>
            <person name="Babayeva S."/>
            <person name="Izzatullayeva V."/>
            <person name="Mammadov A."/>
            <person name="Mammadov A."/>
            <person name="Sharifova S."/>
            <person name="Ojaghi J."/>
            <person name="Eynullazada K."/>
            <person name="Bayramov B."/>
            <person name="Abdulazimova A."/>
            <person name="Shahmuradov I."/>
        </authorList>
    </citation>
    <scope>NUCLEOTIDE SEQUENCE [LARGE SCALE GENOMIC DNA]</scope>
    <source>
        <strain evidence="2">cv. AG2017</strain>
        <tissue evidence="1">Leaf</tissue>
    </source>
</reference>
<evidence type="ECO:0000313" key="2">
    <source>
        <dbReference type="Proteomes" id="UP000233551"/>
    </source>
</evidence>
<keyword evidence="2" id="KW-1185">Reference proteome</keyword>
<sequence>MPGSKVAHKPYKKARPWLSEHGVLPENIRHPAFPPTSLVPSMGNVAKAIIPAGPSLTQPRDLGDMEVKEELLDYYTGSYEMINKFFAQIIEPSPSTDRDNIVRAIEEEGLMFLYKESLTKSRESDS</sequence>